<dbReference type="Proteomes" id="UP001165960">
    <property type="component" value="Unassembled WGS sequence"/>
</dbReference>
<evidence type="ECO:0000313" key="1">
    <source>
        <dbReference type="EMBL" id="KAJ9057557.1"/>
    </source>
</evidence>
<sequence length="382" mass="43124">MNKGPPDLYGSRVVFDQTFKKLYLIGGRPKLEQSGSTDLHYHPLQFWIYDFKDKLWLNKSSSFQNSPSARYLHSLSIFKGVLYLFGGLDYQDQVLDDFYSFDAARFNWDRIYFPDTPNSPTGRFGHASVVVKSNLVIVGGKGDHGLSEISTLFYFSPESRSCTKYTTSFIKQPLNRYGHTATVSPDNKIFIVGGLDANDRPISDVSILDPLFHQWHIFPNDILIARAFHSAVAYGQALFLLFGNTEKSIVQLIKMDTSQILTRHIPLYSQEGINDDGMPIFIVVIIVGTLVCVLFGIFMFFKSKLQREPMPAETSNPASPKAMPSLSNFTDNFSSLGKFATGFWNTHLSNVNRFIDSSHQTVPNIDMSLTIDEVELRPKNPI</sequence>
<keyword evidence="2" id="KW-1185">Reference proteome</keyword>
<dbReference type="EMBL" id="QTSX02005785">
    <property type="protein sequence ID" value="KAJ9057557.1"/>
    <property type="molecule type" value="Genomic_DNA"/>
</dbReference>
<organism evidence="1 2">
    <name type="scientific">Entomophthora muscae</name>
    <dbReference type="NCBI Taxonomy" id="34485"/>
    <lineage>
        <taxon>Eukaryota</taxon>
        <taxon>Fungi</taxon>
        <taxon>Fungi incertae sedis</taxon>
        <taxon>Zoopagomycota</taxon>
        <taxon>Entomophthoromycotina</taxon>
        <taxon>Entomophthoromycetes</taxon>
        <taxon>Entomophthorales</taxon>
        <taxon>Entomophthoraceae</taxon>
        <taxon>Entomophthora</taxon>
    </lineage>
</organism>
<protein>
    <submittedName>
        <fullName evidence="1">Multiple epidermal growth factor-like domains protein 8</fullName>
    </submittedName>
</protein>
<reference evidence="1" key="1">
    <citation type="submission" date="2022-04" db="EMBL/GenBank/DDBJ databases">
        <title>Genome of the entomopathogenic fungus Entomophthora muscae.</title>
        <authorList>
            <person name="Elya C."/>
            <person name="Lovett B.R."/>
            <person name="Lee E."/>
            <person name="Macias A.M."/>
            <person name="Hajek A.E."/>
            <person name="De Bivort B.L."/>
            <person name="Kasson M.T."/>
            <person name="De Fine Licht H.H."/>
            <person name="Stajich J.E."/>
        </authorList>
    </citation>
    <scope>NUCLEOTIDE SEQUENCE</scope>
    <source>
        <strain evidence="1">Berkeley</strain>
    </source>
</reference>
<name>A0ACC2S5R8_9FUNG</name>
<comment type="caution">
    <text evidence="1">The sequence shown here is derived from an EMBL/GenBank/DDBJ whole genome shotgun (WGS) entry which is preliminary data.</text>
</comment>
<proteinExistence type="predicted"/>
<gene>
    <name evidence="1" type="primary">MEGF8_1</name>
    <name evidence="1" type="ORF">DSO57_1021630</name>
</gene>
<accession>A0ACC2S5R8</accession>
<evidence type="ECO:0000313" key="2">
    <source>
        <dbReference type="Proteomes" id="UP001165960"/>
    </source>
</evidence>